<keyword evidence="2" id="KW-1185">Reference proteome</keyword>
<evidence type="ECO:0000313" key="1">
    <source>
        <dbReference type="EMBL" id="WOK09304.1"/>
    </source>
</evidence>
<sequence length="364" mass="41147">MRFTDLMHRLKTAPEGVRKRMASKLSCAFVLLLACVSCIEPYEVDFPKQDNILIVESMLLDHPDYQRTRLYFQHQDGPREIIYNATVSISNKAGDSWPLVVTYDGSYVPLSGRIEVAAGDEFQLEIAIGDSIRAVSTWEKVPEPSEIDTAFMEAKYRSVVNNRGIETTSKGIEIFVATKPVASENTYLRWTYEDTYAYDAPMASDLCSECQYCYIQEEVGNFIELAEVLNSKGKVLSGKSIEFVEFDERFGIRFAVLVKQLTITKAAYEYYKSINQLNEARGSIFDPPPAVLRGNVSNNLRPTETVYGFFEVGKYSEASARITKSDIDFLIPSFYENCLVPNPGADCFDCRAREGATKVRPDYF</sequence>
<dbReference type="InterPro" id="IPR025345">
    <property type="entry name" value="DUF4249"/>
</dbReference>
<dbReference type="Proteomes" id="UP001302349">
    <property type="component" value="Chromosome"/>
</dbReference>
<organism evidence="1 2">
    <name type="scientific">Imperialibacter roseus</name>
    <dbReference type="NCBI Taxonomy" id="1324217"/>
    <lineage>
        <taxon>Bacteria</taxon>
        <taxon>Pseudomonadati</taxon>
        <taxon>Bacteroidota</taxon>
        <taxon>Cytophagia</taxon>
        <taxon>Cytophagales</taxon>
        <taxon>Flammeovirgaceae</taxon>
        <taxon>Imperialibacter</taxon>
    </lineage>
</organism>
<protein>
    <submittedName>
        <fullName evidence="1">DUF4249 domain-containing protein</fullName>
    </submittedName>
</protein>
<proteinExistence type="predicted"/>
<dbReference type="Pfam" id="PF14054">
    <property type="entry name" value="DUF4249"/>
    <property type="match status" value="1"/>
</dbReference>
<evidence type="ECO:0000313" key="2">
    <source>
        <dbReference type="Proteomes" id="UP001302349"/>
    </source>
</evidence>
<dbReference type="EMBL" id="CP136051">
    <property type="protein sequence ID" value="WOK09304.1"/>
    <property type="molecule type" value="Genomic_DNA"/>
</dbReference>
<name>A0ABZ0IWE4_9BACT</name>
<dbReference type="RefSeq" id="WP_317491924.1">
    <property type="nucleotide sequence ID" value="NZ_CP136051.1"/>
</dbReference>
<reference evidence="1 2" key="1">
    <citation type="journal article" date="2023" name="Microbiol. Resour. Announc.">
        <title>Complete Genome Sequence of Imperialibacter roseus strain P4T.</title>
        <authorList>
            <person name="Tizabi D.R."/>
            <person name="Bachvaroff T."/>
            <person name="Hill R.T."/>
        </authorList>
    </citation>
    <scope>NUCLEOTIDE SEQUENCE [LARGE SCALE GENOMIC DNA]</scope>
    <source>
        <strain evidence="1 2">P4T</strain>
    </source>
</reference>
<gene>
    <name evidence="1" type="ORF">RT717_11710</name>
</gene>
<accession>A0ABZ0IWE4</accession>
<dbReference type="PROSITE" id="PS51257">
    <property type="entry name" value="PROKAR_LIPOPROTEIN"/>
    <property type="match status" value="1"/>
</dbReference>